<evidence type="ECO:0000256" key="1">
    <source>
        <dbReference type="SAM" id="MobiDB-lite"/>
    </source>
</evidence>
<accession>A0AAV4RKP2</accession>
<proteinExistence type="predicted"/>
<protein>
    <submittedName>
        <fullName evidence="2">Uncharacterized protein</fullName>
    </submittedName>
</protein>
<gene>
    <name evidence="2" type="ORF">CDAR_218451</name>
</gene>
<comment type="caution">
    <text evidence="2">The sequence shown here is derived from an EMBL/GenBank/DDBJ whole genome shotgun (WGS) entry which is preliminary data.</text>
</comment>
<dbReference type="Proteomes" id="UP001054837">
    <property type="component" value="Unassembled WGS sequence"/>
</dbReference>
<dbReference type="EMBL" id="BPLQ01006195">
    <property type="protein sequence ID" value="GIY20697.1"/>
    <property type="molecule type" value="Genomic_DNA"/>
</dbReference>
<reference evidence="2 3" key="1">
    <citation type="submission" date="2021-06" db="EMBL/GenBank/DDBJ databases">
        <title>Caerostris darwini draft genome.</title>
        <authorList>
            <person name="Kono N."/>
            <person name="Arakawa K."/>
        </authorList>
    </citation>
    <scope>NUCLEOTIDE SEQUENCE [LARGE SCALE GENOMIC DNA]</scope>
</reference>
<evidence type="ECO:0000313" key="2">
    <source>
        <dbReference type="EMBL" id="GIY20697.1"/>
    </source>
</evidence>
<sequence length="142" mass="15764">MKASFPDFPNTSQIPLKIKTIHTSIINLHPLINSFRTQTDNSIGPCKSPTGEAAPTQRSSCSNSLQTESPLVLSPQHLDVRIAPNKLRDKIGIALLKCEHNELGFGERERETIIGFGIEVQVLWVFVSMGERGNLFNNLLIK</sequence>
<organism evidence="2 3">
    <name type="scientific">Caerostris darwini</name>
    <dbReference type="NCBI Taxonomy" id="1538125"/>
    <lineage>
        <taxon>Eukaryota</taxon>
        <taxon>Metazoa</taxon>
        <taxon>Ecdysozoa</taxon>
        <taxon>Arthropoda</taxon>
        <taxon>Chelicerata</taxon>
        <taxon>Arachnida</taxon>
        <taxon>Araneae</taxon>
        <taxon>Araneomorphae</taxon>
        <taxon>Entelegynae</taxon>
        <taxon>Araneoidea</taxon>
        <taxon>Araneidae</taxon>
        <taxon>Caerostris</taxon>
    </lineage>
</organism>
<feature type="region of interest" description="Disordered" evidence="1">
    <location>
        <begin position="40"/>
        <end position="63"/>
    </location>
</feature>
<name>A0AAV4RKP2_9ARAC</name>
<keyword evidence="3" id="KW-1185">Reference proteome</keyword>
<dbReference type="AlphaFoldDB" id="A0AAV4RKP2"/>
<evidence type="ECO:0000313" key="3">
    <source>
        <dbReference type="Proteomes" id="UP001054837"/>
    </source>
</evidence>